<evidence type="ECO:0000313" key="2">
    <source>
        <dbReference type="Proteomes" id="UP000789901"/>
    </source>
</evidence>
<protein>
    <submittedName>
        <fullName evidence="1">13780_t:CDS:1</fullName>
    </submittedName>
</protein>
<evidence type="ECO:0000313" key="1">
    <source>
        <dbReference type="EMBL" id="CAG8583163.1"/>
    </source>
</evidence>
<dbReference type="Proteomes" id="UP000789901">
    <property type="component" value="Unassembled WGS sequence"/>
</dbReference>
<proteinExistence type="predicted"/>
<gene>
    <name evidence="1" type="ORF">GMARGA_LOCUS6046</name>
</gene>
<comment type="caution">
    <text evidence="1">The sequence shown here is derived from an EMBL/GenBank/DDBJ whole genome shotgun (WGS) entry which is preliminary data.</text>
</comment>
<organism evidence="1 2">
    <name type="scientific">Gigaspora margarita</name>
    <dbReference type="NCBI Taxonomy" id="4874"/>
    <lineage>
        <taxon>Eukaryota</taxon>
        <taxon>Fungi</taxon>
        <taxon>Fungi incertae sedis</taxon>
        <taxon>Mucoromycota</taxon>
        <taxon>Glomeromycotina</taxon>
        <taxon>Glomeromycetes</taxon>
        <taxon>Diversisporales</taxon>
        <taxon>Gigasporaceae</taxon>
        <taxon>Gigaspora</taxon>
    </lineage>
</organism>
<accession>A0ABN7UG01</accession>
<sequence>MLVNISTKVSAKVSTNIRALTQFTIQLLELHQNHLTSLCDLTEKNGNCAELFKIDKELKLDVVGKKGAWRKRIKGDEVVKKKGNSGDYTRLKLNEFSKSRAEVMGFFVKGKKKMVMERKIECRRKLLNEIKKVIKCGIMRG</sequence>
<keyword evidence="2" id="KW-1185">Reference proteome</keyword>
<name>A0ABN7UG01_GIGMA</name>
<dbReference type="EMBL" id="CAJVQB010002665">
    <property type="protein sequence ID" value="CAG8583163.1"/>
    <property type="molecule type" value="Genomic_DNA"/>
</dbReference>
<reference evidence="1 2" key="1">
    <citation type="submission" date="2021-06" db="EMBL/GenBank/DDBJ databases">
        <authorList>
            <person name="Kallberg Y."/>
            <person name="Tangrot J."/>
            <person name="Rosling A."/>
        </authorList>
    </citation>
    <scope>NUCLEOTIDE SEQUENCE [LARGE SCALE GENOMIC DNA]</scope>
    <source>
        <strain evidence="1 2">120-4 pot B 10/14</strain>
    </source>
</reference>